<feature type="region of interest" description="Disordered" evidence="4">
    <location>
        <begin position="1"/>
        <end position="26"/>
    </location>
</feature>
<dbReference type="PROSITE" id="PS50103">
    <property type="entry name" value="ZF_C3H1"/>
    <property type="match status" value="1"/>
</dbReference>
<dbReference type="CDD" id="cd12257">
    <property type="entry name" value="RRM1_RBM26_like"/>
    <property type="match status" value="1"/>
</dbReference>
<dbReference type="PANTHER" id="PTHR14398:SF0">
    <property type="entry name" value="ZINC FINGER PROTEIN SWM"/>
    <property type="match status" value="1"/>
</dbReference>
<dbReference type="InterPro" id="IPR045137">
    <property type="entry name" value="RBM26/27"/>
</dbReference>
<keyword evidence="3" id="KW-0863">Zinc-finger</keyword>
<keyword evidence="3" id="KW-0862">Zinc</keyword>
<evidence type="ECO:0000259" key="5">
    <source>
        <dbReference type="PROSITE" id="PS50102"/>
    </source>
</evidence>
<organism evidence="7 8">
    <name type="scientific">Paspalum notatum var. saurae</name>
    <dbReference type="NCBI Taxonomy" id="547442"/>
    <lineage>
        <taxon>Eukaryota</taxon>
        <taxon>Viridiplantae</taxon>
        <taxon>Streptophyta</taxon>
        <taxon>Embryophyta</taxon>
        <taxon>Tracheophyta</taxon>
        <taxon>Spermatophyta</taxon>
        <taxon>Magnoliopsida</taxon>
        <taxon>Liliopsida</taxon>
        <taxon>Poales</taxon>
        <taxon>Poaceae</taxon>
        <taxon>PACMAD clade</taxon>
        <taxon>Panicoideae</taxon>
        <taxon>Andropogonodae</taxon>
        <taxon>Paspaleae</taxon>
        <taxon>Paspalinae</taxon>
        <taxon>Paspalum</taxon>
    </lineage>
</organism>
<keyword evidence="1 2" id="KW-0694">RNA-binding</keyword>
<feature type="zinc finger region" description="C3H1-type" evidence="3">
    <location>
        <begin position="373"/>
        <end position="401"/>
    </location>
</feature>
<feature type="region of interest" description="Disordered" evidence="4">
    <location>
        <begin position="788"/>
        <end position="819"/>
    </location>
</feature>
<proteinExistence type="predicted"/>
<protein>
    <recommendedName>
        <fullName evidence="9">Zinc finger CCCH domain-containing protein 27</fullName>
    </recommendedName>
</protein>
<dbReference type="PANTHER" id="PTHR14398">
    <property type="entry name" value="RNA RECOGNITION RRM/RNP DOMAIN"/>
    <property type="match status" value="1"/>
</dbReference>
<feature type="compositionally biased region" description="Basic and acidic residues" evidence="4">
    <location>
        <begin position="163"/>
        <end position="174"/>
    </location>
</feature>
<feature type="region of interest" description="Disordered" evidence="4">
    <location>
        <begin position="698"/>
        <end position="757"/>
    </location>
</feature>
<feature type="region of interest" description="Disordered" evidence="4">
    <location>
        <begin position="538"/>
        <end position="590"/>
    </location>
</feature>
<feature type="compositionally biased region" description="Polar residues" evidence="4">
    <location>
        <begin position="698"/>
        <end position="739"/>
    </location>
</feature>
<dbReference type="FunFam" id="3.30.70.330:FF:000762">
    <property type="entry name" value="Zinc finger CCCH domain-containing protein 27"/>
    <property type="match status" value="1"/>
</dbReference>
<accession>A0AAQ3X4N8</accession>
<feature type="domain" description="RRM" evidence="5">
    <location>
        <begin position="607"/>
        <end position="679"/>
    </location>
</feature>
<dbReference type="GO" id="GO:0005634">
    <property type="term" value="C:nucleus"/>
    <property type="evidence" value="ECO:0007669"/>
    <property type="project" value="TreeGrafter"/>
</dbReference>
<reference evidence="7 8" key="1">
    <citation type="submission" date="2024-02" db="EMBL/GenBank/DDBJ databases">
        <title>High-quality chromosome-scale genome assembly of Pensacola bahiagrass (Paspalum notatum Flugge var. saurae).</title>
        <authorList>
            <person name="Vega J.M."/>
            <person name="Podio M."/>
            <person name="Orjuela J."/>
            <person name="Siena L.A."/>
            <person name="Pessino S.C."/>
            <person name="Combes M.C."/>
            <person name="Mariac C."/>
            <person name="Albertini E."/>
            <person name="Pupilli F."/>
            <person name="Ortiz J.P.A."/>
            <person name="Leblanc O."/>
        </authorList>
    </citation>
    <scope>NUCLEOTIDE SEQUENCE [LARGE SCALE GENOMIC DNA]</scope>
    <source>
        <strain evidence="7">R1</strain>
        <tissue evidence="7">Leaf</tissue>
    </source>
</reference>
<feature type="compositionally biased region" description="Polar residues" evidence="4">
    <location>
        <begin position="1019"/>
        <end position="1034"/>
    </location>
</feature>
<dbReference type="Gene3D" id="3.30.70.330">
    <property type="match status" value="2"/>
</dbReference>
<evidence type="ECO:0008006" key="9">
    <source>
        <dbReference type="Google" id="ProtNLM"/>
    </source>
</evidence>
<dbReference type="InterPro" id="IPR035979">
    <property type="entry name" value="RBD_domain_sf"/>
</dbReference>
<evidence type="ECO:0000313" key="7">
    <source>
        <dbReference type="EMBL" id="WVZ85392.1"/>
    </source>
</evidence>
<evidence type="ECO:0000256" key="3">
    <source>
        <dbReference type="PROSITE-ProRule" id="PRU00723"/>
    </source>
</evidence>
<dbReference type="SMART" id="SM00360">
    <property type="entry name" value="RRM"/>
    <property type="match status" value="2"/>
</dbReference>
<dbReference type="GO" id="GO:0003723">
    <property type="term" value="F:RNA binding"/>
    <property type="evidence" value="ECO:0007669"/>
    <property type="project" value="UniProtKB-UniRule"/>
</dbReference>
<feature type="compositionally biased region" description="Polar residues" evidence="4">
    <location>
        <begin position="1059"/>
        <end position="1075"/>
    </location>
</feature>
<dbReference type="AlphaFoldDB" id="A0AAQ3X4N8"/>
<sequence>RSLTGHRTALPASLPSESPQSRPVALLSPHRAATRVWRRRRRRRPAPPSPFRAVYLAASTCFHSVPLHPIGRRPPLVCPLAARGCTPRPIASGLLARTQDPKAQNHRSTWESPACRELVPRTESLLEVEDDQDNEEDLDAKFTAILVVLKMLKESSSPAVNADRIEVPSPKEENNSTNSEAATDSEDLQISDDEDDDRNHKHRRREARPQSDDNTAEQHPGPPLKRRSRVSGNGQPCGGSGLQGEAQKDFVPKFKRRPGAGVHSRAPRVNQSFRPDSSASAAPRPPMARGRGRNGAPWAHHDPRFNTLDMMDFASQMASQGPPAHPSLFMGTALPSGPYGFMPGMPHGILDPIHPLGMQGPIQPSVSPLIDLGMPRQRCRDFEERGFCLRGDMCPMEHGVNRIVVDDMQSLSQFNLPVSVPNAQGLGIQNEGGTSSVSLSSLGGSKAAPAKDVKSGVASDALKQNGSTVPDVADADVYDPDQPLWNNEHPEASCAGFSHTDAGIWNAESSGYEMGQEHSNQVSASDGSQSLKSSVWGRIASKRKPGGGNTTKITSTSTTGNPKSDYDEMAPSTAQVKPAAKDINSQPNSRLYDVGRQSNRAAHKASRTLYVHGIPQESNRWEALLSHFQKFGQVIDIYIPSNSEKAFVQFSKREEAEAALKAPDAVMGNRFIKLWWANRDRIPDEGEGRISVKSSQLSTALANSAHQQSYPNRVKENVQSTAPRPSSGSSAEPLNSGTGSKMLPASTIKPTPHAPKRQESLELLEELRKKQEILAQKRDEFRRQLEKLAKQKGSAPSVKHAETGGKEVASNDASKVKDARSMMTEGPVEIAGSLEKKSSGELVSCSPKSAAISMQKSAVVMKPTTLLAPPQNRFKLDNRTTSFRILPPLPPEIANESILADHFSSFGELSSVVLEDTEAHNHDATLKPSLSCSACVTYTTRQSAEKAFVGGRSCNGHVLRFMWLTASPGSNNHSRPQNSSIPVRASNISDHSLSISSESPSPVGKIPSTATSGAAAISHSKSISTVENTKTSPVGISKDSFSSSSLSSNDECPPEHGSTRNVISDSDLPQQGTLH</sequence>
<dbReference type="Pfam" id="PF00076">
    <property type="entry name" value="RRM_1"/>
    <property type="match status" value="1"/>
</dbReference>
<feature type="domain" description="C3H1-type" evidence="6">
    <location>
        <begin position="373"/>
        <end position="401"/>
    </location>
</feature>
<keyword evidence="8" id="KW-1185">Reference proteome</keyword>
<keyword evidence="3" id="KW-0479">Metal-binding</keyword>
<feature type="compositionally biased region" description="Low complexity" evidence="4">
    <location>
        <begin position="992"/>
        <end position="1001"/>
    </location>
</feature>
<dbReference type="PROSITE" id="PS50102">
    <property type="entry name" value="RRM"/>
    <property type="match status" value="1"/>
</dbReference>
<dbReference type="SUPFAM" id="SSF54928">
    <property type="entry name" value="RNA-binding domain, RBD"/>
    <property type="match status" value="2"/>
</dbReference>
<dbReference type="SMART" id="SM00356">
    <property type="entry name" value="ZnF_C3H1"/>
    <property type="match status" value="1"/>
</dbReference>
<feature type="non-terminal residue" evidence="7">
    <location>
        <position position="1075"/>
    </location>
</feature>
<evidence type="ECO:0000256" key="4">
    <source>
        <dbReference type="SAM" id="MobiDB-lite"/>
    </source>
</evidence>
<feature type="compositionally biased region" description="Low complexity" evidence="4">
    <location>
        <begin position="1037"/>
        <end position="1048"/>
    </location>
</feature>
<dbReference type="EMBL" id="CP144751">
    <property type="protein sequence ID" value="WVZ85392.1"/>
    <property type="molecule type" value="Genomic_DNA"/>
</dbReference>
<dbReference type="InterPro" id="IPR000571">
    <property type="entry name" value="Znf_CCCH"/>
</dbReference>
<dbReference type="InterPro" id="IPR012677">
    <property type="entry name" value="Nucleotide-bd_a/b_plait_sf"/>
</dbReference>
<feature type="region of interest" description="Disordered" evidence="4">
    <location>
        <begin position="992"/>
        <end position="1075"/>
    </location>
</feature>
<evidence type="ECO:0000256" key="1">
    <source>
        <dbReference type="ARBA" id="ARBA00022884"/>
    </source>
</evidence>
<gene>
    <name evidence="7" type="ORF">U9M48_032328</name>
</gene>
<feature type="region of interest" description="Disordered" evidence="4">
    <location>
        <begin position="157"/>
        <end position="299"/>
    </location>
</feature>
<feature type="compositionally biased region" description="Low complexity" evidence="4">
    <location>
        <begin position="550"/>
        <end position="561"/>
    </location>
</feature>
<feature type="compositionally biased region" description="Acidic residues" evidence="4">
    <location>
        <begin position="183"/>
        <end position="196"/>
    </location>
</feature>
<evidence type="ECO:0000313" key="8">
    <source>
        <dbReference type="Proteomes" id="UP001341281"/>
    </source>
</evidence>
<evidence type="ECO:0000259" key="6">
    <source>
        <dbReference type="PROSITE" id="PS50103"/>
    </source>
</evidence>
<dbReference type="InterPro" id="IPR000504">
    <property type="entry name" value="RRM_dom"/>
</dbReference>
<dbReference type="GO" id="GO:0008270">
    <property type="term" value="F:zinc ion binding"/>
    <property type="evidence" value="ECO:0007669"/>
    <property type="project" value="UniProtKB-KW"/>
</dbReference>
<evidence type="ECO:0000256" key="2">
    <source>
        <dbReference type="PROSITE-ProRule" id="PRU00176"/>
    </source>
</evidence>
<feature type="region of interest" description="Disordered" evidence="4">
    <location>
        <begin position="455"/>
        <end position="475"/>
    </location>
</feature>
<dbReference type="Proteomes" id="UP001341281">
    <property type="component" value="Chromosome 07"/>
</dbReference>
<name>A0AAQ3X4N8_PASNO</name>